<organism evidence="2 3">
    <name type="scientific">Gossypium barbadense</name>
    <name type="common">Sea Island cotton</name>
    <name type="synonym">Hibiscus barbadensis</name>
    <dbReference type="NCBI Taxonomy" id="3634"/>
    <lineage>
        <taxon>Eukaryota</taxon>
        <taxon>Viridiplantae</taxon>
        <taxon>Streptophyta</taxon>
        <taxon>Embryophyta</taxon>
        <taxon>Tracheophyta</taxon>
        <taxon>Spermatophyta</taxon>
        <taxon>Magnoliopsida</taxon>
        <taxon>eudicotyledons</taxon>
        <taxon>Gunneridae</taxon>
        <taxon>Pentapetalae</taxon>
        <taxon>rosids</taxon>
        <taxon>malvids</taxon>
        <taxon>Malvales</taxon>
        <taxon>Malvaceae</taxon>
        <taxon>Malvoideae</taxon>
        <taxon>Gossypium</taxon>
    </lineage>
</organism>
<keyword evidence="1" id="KW-0732">Signal</keyword>
<accession>A0A5J5TII0</accession>
<reference evidence="3" key="1">
    <citation type="journal article" date="2020" name="Nat. Genet.">
        <title>Genomic diversifications of five Gossypium allopolyploid species and their impact on cotton improvement.</title>
        <authorList>
            <person name="Chen Z.J."/>
            <person name="Sreedasyam A."/>
            <person name="Ando A."/>
            <person name="Song Q."/>
            <person name="De Santiago L.M."/>
            <person name="Hulse-Kemp A.M."/>
            <person name="Ding M."/>
            <person name="Ye W."/>
            <person name="Kirkbride R.C."/>
            <person name="Jenkins J."/>
            <person name="Plott C."/>
            <person name="Lovell J."/>
            <person name="Lin Y.M."/>
            <person name="Vaughn R."/>
            <person name="Liu B."/>
            <person name="Simpson S."/>
            <person name="Scheffler B.E."/>
            <person name="Wen L."/>
            <person name="Saski C.A."/>
            <person name="Grover C.E."/>
            <person name="Hu G."/>
            <person name="Conover J.L."/>
            <person name="Carlson J.W."/>
            <person name="Shu S."/>
            <person name="Boston L.B."/>
            <person name="Williams M."/>
            <person name="Peterson D.G."/>
            <person name="McGee K."/>
            <person name="Jones D.C."/>
            <person name="Wendel J.F."/>
            <person name="Stelly D.M."/>
            <person name="Grimwood J."/>
            <person name="Schmutz J."/>
        </authorList>
    </citation>
    <scope>NUCLEOTIDE SEQUENCE [LARGE SCALE GENOMIC DNA]</scope>
    <source>
        <strain evidence="3">cv. 3-79</strain>
    </source>
</reference>
<proteinExistence type="predicted"/>
<sequence length="93" mass="10436">MASPSFFFATFLLLLSTVHPKVIAVEQLSDVKLNSRILQLCSQSDVFKGKKGFNFQLLNRQPLILYSHLDHVGFNCKTSKSKPQGWMGSCTES</sequence>
<evidence type="ECO:0000313" key="3">
    <source>
        <dbReference type="Proteomes" id="UP000327439"/>
    </source>
</evidence>
<dbReference type="Proteomes" id="UP000327439">
    <property type="component" value="Chromosome A11"/>
</dbReference>
<name>A0A5J5TII0_GOSBA</name>
<evidence type="ECO:0000313" key="2">
    <source>
        <dbReference type="EMBL" id="KAB2055680.1"/>
    </source>
</evidence>
<gene>
    <name evidence="2" type="ORF">ES319_A11G053500v1</name>
</gene>
<dbReference type="EMBL" id="CM018212">
    <property type="protein sequence ID" value="KAB2055680.1"/>
    <property type="molecule type" value="Genomic_DNA"/>
</dbReference>
<evidence type="ECO:0000256" key="1">
    <source>
        <dbReference type="SAM" id="SignalP"/>
    </source>
</evidence>
<protein>
    <submittedName>
        <fullName evidence="2">Uncharacterized protein</fullName>
    </submittedName>
</protein>
<feature type="chain" id="PRO_5023848892" evidence="1">
    <location>
        <begin position="21"/>
        <end position="93"/>
    </location>
</feature>
<keyword evidence="3" id="KW-1185">Reference proteome</keyword>
<dbReference type="AlphaFoldDB" id="A0A5J5TII0"/>
<feature type="signal peptide" evidence="1">
    <location>
        <begin position="1"/>
        <end position="20"/>
    </location>
</feature>